<keyword evidence="2" id="KW-0472">Membrane</keyword>
<feature type="region of interest" description="Disordered" evidence="1">
    <location>
        <begin position="51"/>
        <end position="127"/>
    </location>
</feature>
<dbReference type="KEGG" id="lenr:94172649"/>
<keyword evidence="5" id="KW-1185">Reference proteome</keyword>
<dbReference type="AlphaFoldDB" id="A0A836GTP4"/>
<organism evidence="4 5">
    <name type="scientific">Leishmania enriettii</name>
    <dbReference type="NCBI Taxonomy" id="5663"/>
    <lineage>
        <taxon>Eukaryota</taxon>
        <taxon>Discoba</taxon>
        <taxon>Euglenozoa</taxon>
        <taxon>Kinetoplastea</taxon>
        <taxon>Metakinetoplastina</taxon>
        <taxon>Trypanosomatida</taxon>
        <taxon>Trypanosomatidae</taxon>
        <taxon>Leishmaniinae</taxon>
        <taxon>Leishmania</taxon>
    </lineage>
</organism>
<feature type="compositionally biased region" description="Low complexity" evidence="1">
    <location>
        <begin position="461"/>
        <end position="488"/>
    </location>
</feature>
<feature type="chain" id="PRO_5032997219" evidence="3">
    <location>
        <begin position="33"/>
        <end position="488"/>
    </location>
</feature>
<sequence>MKLFHVVSRRRTLRCVVAMLFFAVVTLACVRAQDDAAPSAAAARDAVGEPFSQENSMARKASASAAGAAAREEAEAGAEREREAERHRNEAGEKARQKRENRRHVAEAEERYRRAAERRQRREEAKRTIDSVKQIRFAASELPEGCAGSVEEYLFRAHEHRQKLATAVRDTRWELNEARVNAPKRVAKLEKKLAAKLDDLLVYDIETLRLYGGNVPKTCIAESQAWLDAQSQLFLTSDTFQVCIYLLRNLSAHFRLLGQTVLGVANYMLKSYAPAVASYTKSAQHYFDTAKAMYAELLPATGEWSDVLMTGLAKRAAVMVGYAAAPVGLGVAVGIAAVILLPPVVTAMVMYECVYKVWAELFFAYYIYGMRLPSGIVAAIKSTAAAAQAGRWAYISGNIKGAFTDLLVDADTVFYNAVIAFLMLVSLVVIGATFICVWCCFCIPGMRGRRRASPLKSVPRSTSDSSNGSKKKSAATAGAAGAAAKKKN</sequence>
<evidence type="ECO:0000313" key="4">
    <source>
        <dbReference type="EMBL" id="KAG5478869.1"/>
    </source>
</evidence>
<keyword evidence="2" id="KW-0812">Transmembrane</keyword>
<dbReference type="PROSITE" id="PS51257">
    <property type="entry name" value="PROKAR_LIPOPROTEIN"/>
    <property type="match status" value="1"/>
</dbReference>
<evidence type="ECO:0000313" key="5">
    <source>
        <dbReference type="Proteomes" id="UP000674179"/>
    </source>
</evidence>
<name>A0A836GTP4_LEIEN</name>
<evidence type="ECO:0000256" key="2">
    <source>
        <dbReference type="SAM" id="Phobius"/>
    </source>
</evidence>
<accession>A0A836GTP4</accession>
<keyword evidence="2" id="KW-1133">Transmembrane helix</keyword>
<feature type="region of interest" description="Disordered" evidence="1">
    <location>
        <begin position="450"/>
        <end position="488"/>
    </location>
</feature>
<reference evidence="4 5" key="1">
    <citation type="submission" date="2021-02" db="EMBL/GenBank/DDBJ databases">
        <title>Leishmania (Mundinia) enrietti genome sequencing and assembly.</title>
        <authorList>
            <person name="Almutairi H."/>
            <person name="Gatherer D."/>
        </authorList>
    </citation>
    <scope>NUCLEOTIDE SEQUENCE [LARGE SCALE GENOMIC DNA]</scope>
    <source>
        <strain evidence="4">CUR178</strain>
    </source>
</reference>
<evidence type="ECO:0000256" key="1">
    <source>
        <dbReference type="SAM" id="MobiDB-lite"/>
    </source>
</evidence>
<dbReference type="EMBL" id="JAFHKP010000023">
    <property type="protein sequence ID" value="KAG5478869.1"/>
    <property type="molecule type" value="Genomic_DNA"/>
</dbReference>
<dbReference type="GeneID" id="94172649"/>
<protein>
    <submittedName>
        <fullName evidence="4">Uncharacterized protein</fullName>
    </submittedName>
</protein>
<feature type="signal peptide" evidence="3">
    <location>
        <begin position="1"/>
        <end position="32"/>
    </location>
</feature>
<feature type="compositionally biased region" description="Basic and acidic residues" evidence="1">
    <location>
        <begin position="103"/>
        <end position="127"/>
    </location>
</feature>
<dbReference type="RefSeq" id="XP_067692927.1">
    <property type="nucleotide sequence ID" value="XM_067837139.1"/>
</dbReference>
<keyword evidence="3" id="KW-0732">Signal</keyword>
<proteinExistence type="predicted"/>
<evidence type="ECO:0000256" key="3">
    <source>
        <dbReference type="SAM" id="SignalP"/>
    </source>
</evidence>
<feature type="compositionally biased region" description="Low complexity" evidence="1">
    <location>
        <begin position="58"/>
        <end position="69"/>
    </location>
</feature>
<dbReference type="OrthoDB" id="248776at2759"/>
<comment type="caution">
    <text evidence="4">The sequence shown here is derived from an EMBL/GenBank/DDBJ whole genome shotgun (WGS) entry which is preliminary data.</text>
</comment>
<gene>
    <name evidence="4" type="ORF">CUR178_05449</name>
</gene>
<feature type="transmembrane region" description="Helical" evidence="2">
    <location>
        <begin position="319"/>
        <end position="341"/>
    </location>
</feature>
<feature type="transmembrane region" description="Helical" evidence="2">
    <location>
        <begin position="413"/>
        <end position="441"/>
    </location>
</feature>
<dbReference type="Proteomes" id="UP000674179">
    <property type="component" value="Chromosome 23"/>
</dbReference>
<feature type="compositionally biased region" description="Basic and acidic residues" evidence="1">
    <location>
        <begin position="70"/>
        <end position="95"/>
    </location>
</feature>